<dbReference type="Proteomes" id="UP000054564">
    <property type="component" value="Unassembled WGS sequence"/>
</dbReference>
<dbReference type="STRING" id="1165861.A0A0L0W4Q0"/>
<protein>
    <submittedName>
        <fullName evidence="2">Uncharacterized protein</fullName>
    </submittedName>
</protein>
<evidence type="ECO:0000313" key="3">
    <source>
        <dbReference type="Proteomes" id="UP000054564"/>
    </source>
</evidence>
<name>A0A0L0W4Q0_9BASI</name>
<comment type="caution">
    <text evidence="2">The sequence shown here is derived from an EMBL/GenBank/DDBJ whole genome shotgun (WGS) entry which is preliminary data.</text>
</comment>
<gene>
    <name evidence="2" type="ORF">PSTG_00374</name>
</gene>
<organism evidence="2 3">
    <name type="scientific">Puccinia striiformis f. sp. tritici PST-78</name>
    <dbReference type="NCBI Taxonomy" id="1165861"/>
    <lineage>
        <taxon>Eukaryota</taxon>
        <taxon>Fungi</taxon>
        <taxon>Dikarya</taxon>
        <taxon>Basidiomycota</taxon>
        <taxon>Pucciniomycotina</taxon>
        <taxon>Pucciniomycetes</taxon>
        <taxon>Pucciniales</taxon>
        <taxon>Pucciniaceae</taxon>
        <taxon>Puccinia</taxon>
    </lineage>
</organism>
<proteinExistence type="predicted"/>
<accession>A0A0L0W4Q0</accession>
<dbReference type="AlphaFoldDB" id="A0A0L0W4Q0"/>
<reference evidence="3" key="1">
    <citation type="submission" date="2014-03" db="EMBL/GenBank/DDBJ databases">
        <title>The Genome Sequence of Puccinia striiformis f. sp. tritici PST-78.</title>
        <authorList>
            <consortium name="The Broad Institute Genome Sequencing Platform"/>
            <person name="Cuomo C."/>
            <person name="Hulbert S."/>
            <person name="Chen X."/>
            <person name="Walker B."/>
            <person name="Young S.K."/>
            <person name="Zeng Q."/>
            <person name="Gargeya S."/>
            <person name="Fitzgerald M."/>
            <person name="Haas B."/>
            <person name="Abouelleil A."/>
            <person name="Alvarado L."/>
            <person name="Arachchi H.M."/>
            <person name="Berlin A.M."/>
            <person name="Chapman S.B."/>
            <person name="Goldberg J."/>
            <person name="Griggs A."/>
            <person name="Gujja S."/>
            <person name="Hansen M."/>
            <person name="Howarth C."/>
            <person name="Imamovic A."/>
            <person name="Larimer J."/>
            <person name="McCowan C."/>
            <person name="Montmayeur A."/>
            <person name="Murphy C."/>
            <person name="Neiman D."/>
            <person name="Pearson M."/>
            <person name="Priest M."/>
            <person name="Roberts A."/>
            <person name="Saif S."/>
            <person name="Shea T."/>
            <person name="Sisk P."/>
            <person name="Sykes S."/>
            <person name="Wortman J."/>
            <person name="Nusbaum C."/>
            <person name="Birren B."/>
        </authorList>
    </citation>
    <scope>NUCLEOTIDE SEQUENCE [LARGE SCALE GENOMIC DNA]</scope>
    <source>
        <strain evidence="3">race PST-78</strain>
    </source>
</reference>
<dbReference type="EMBL" id="AJIL01000003">
    <property type="protein sequence ID" value="KNF06498.1"/>
    <property type="molecule type" value="Genomic_DNA"/>
</dbReference>
<sequence length="157" mass="17985">MATNQITIGVLKKKLKRPLWHILDQSWEIDWSPNRFMFDLLSTGTNLDDPTVLIMTTKNNTEELYMRLIVSKQQSKVTRACAEASKIKVTRARAEASKIKVTRARAEASKIKVTFMKKLREHGLSLEEIERRVATKFPPLADMDEGNNSDVESEDSY</sequence>
<evidence type="ECO:0000256" key="1">
    <source>
        <dbReference type="SAM" id="MobiDB-lite"/>
    </source>
</evidence>
<feature type="region of interest" description="Disordered" evidence="1">
    <location>
        <begin position="137"/>
        <end position="157"/>
    </location>
</feature>
<feature type="compositionally biased region" description="Acidic residues" evidence="1">
    <location>
        <begin position="142"/>
        <end position="157"/>
    </location>
</feature>
<keyword evidence="3" id="KW-1185">Reference proteome</keyword>
<evidence type="ECO:0000313" key="2">
    <source>
        <dbReference type="EMBL" id="KNF06498.1"/>
    </source>
</evidence>
<dbReference type="OrthoDB" id="10580199at2759"/>